<sequence>MGHNLRRHRPSLFLPLGLSSSEANWLVYFAYQVWSYLSTLSTTSILWCAAVVGICIAIPVRYCKTLLYLFVAVTQLFLAVAYRIPSQEGRQEQETTINHSLDSLDPAHDVQYIRSPGELRNSHLPLALTLTTVLCRTSIYNLYPPFIYNLYPPSIYNFYPPRNYIYPRP</sequence>
<protein>
    <submittedName>
        <fullName evidence="2">Uncharacterized protein</fullName>
    </submittedName>
</protein>
<accession>A0A7C8M6N7</accession>
<keyword evidence="1" id="KW-0472">Membrane</keyword>
<keyword evidence="1" id="KW-1133">Transmembrane helix</keyword>
<dbReference type="AlphaFoldDB" id="A0A7C8M6N7"/>
<dbReference type="EMBL" id="JAADJZ010000023">
    <property type="protein sequence ID" value="KAF2867343.1"/>
    <property type="molecule type" value="Genomic_DNA"/>
</dbReference>
<evidence type="ECO:0000313" key="3">
    <source>
        <dbReference type="Proteomes" id="UP000481861"/>
    </source>
</evidence>
<name>A0A7C8M6N7_9PLEO</name>
<keyword evidence="3" id="KW-1185">Reference proteome</keyword>
<evidence type="ECO:0000313" key="2">
    <source>
        <dbReference type="EMBL" id="KAF2867343.1"/>
    </source>
</evidence>
<comment type="caution">
    <text evidence="2">The sequence shown here is derived from an EMBL/GenBank/DDBJ whole genome shotgun (WGS) entry which is preliminary data.</text>
</comment>
<feature type="transmembrane region" description="Helical" evidence="1">
    <location>
        <begin position="33"/>
        <end position="58"/>
    </location>
</feature>
<feature type="transmembrane region" description="Helical" evidence="1">
    <location>
        <begin position="65"/>
        <end position="84"/>
    </location>
</feature>
<proteinExistence type="predicted"/>
<reference evidence="2 3" key="1">
    <citation type="submission" date="2020-01" db="EMBL/GenBank/DDBJ databases">
        <authorList>
            <consortium name="DOE Joint Genome Institute"/>
            <person name="Haridas S."/>
            <person name="Albert R."/>
            <person name="Binder M."/>
            <person name="Bloem J."/>
            <person name="Labutti K."/>
            <person name="Salamov A."/>
            <person name="Andreopoulos B."/>
            <person name="Baker S.E."/>
            <person name="Barry K."/>
            <person name="Bills G."/>
            <person name="Bluhm B.H."/>
            <person name="Cannon C."/>
            <person name="Castanera R."/>
            <person name="Culley D.E."/>
            <person name="Daum C."/>
            <person name="Ezra D."/>
            <person name="Gonzalez J.B."/>
            <person name="Henrissat B."/>
            <person name="Kuo A."/>
            <person name="Liang C."/>
            <person name="Lipzen A."/>
            <person name="Lutzoni F."/>
            <person name="Magnuson J."/>
            <person name="Mondo S."/>
            <person name="Nolan M."/>
            <person name="Ohm R."/>
            <person name="Pangilinan J."/>
            <person name="Park H.-J.H."/>
            <person name="Ramirez L."/>
            <person name="Alfaro M."/>
            <person name="Sun H."/>
            <person name="Tritt A."/>
            <person name="Yoshinaga Y."/>
            <person name="Zwiers L.-H.L."/>
            <person name="Turgeon B.G."/>
            <person name="Goodwin S.B."/>
            <person name="Spatafora J.W."/>
            <person name="Crous P.W."/>
            <person name="Grigoriev I.V."/>
        </authorList>
    </citation>
    <scope>NUCLEOTIDE SEQUENCE [LARGE SCALE GENOMIC DNA]</scope>
    <source>
        <strain evidence="2 3">CBS 611.86</strain>
    </source>
</reference>
<evidence type="ECO:0000256" key="1">
    <source>
        <dbReference type="SAM" id="Phobius"/>
    </source>
</evidence>
<organism evidence="2 3">
    <name type="scientific">Massariosphaeria phaeospora</name>
    <dbReference type="NCBI Taxonomy" id="100035"/>
    <lineage>
        <taxon>Eukaryota</taxon>
        <taxon>Fungi</taxon>
        <taxon>Dikarya</taxon>
        <taxon>Ascomycota</taxon>
        <taxon>Pezizomycotina</taxon>
        <taxon>Dothideomycetes</taxon>
        <taxon>Pleosporomycetidae</taxon>
        <taxon>Pleosporales</taxon>
        <taxon>Pleosporales incertae sedis</taxon>
        <taxon>Massariosphaeria</taxon>
    </lineage>
</organism>
<gene>
    <name evidence="2" type="ORF">BDV95DRAFT_177374</name>
</gene>
<dbReference type="Proteomes" id="UP000481861">
    <property type="component" value="Unassembled WGS sequence"/>
</dbReference>
<keyword evidence="1" id="KW-0812">Transmembrane</keyword>